<keyword evidence="2" id="KW-1185">Reference proteome</keyword>
<accession>A0ABQ2HKT3</accession>
<dbReference type="PANTHER" id="PTHR36152:SF5">
    <property type="entry name" value="PROTEIN HCP1"/>
    <property type="match status" value="1"/>
</dbReference>
<dbReference type="InterPro" id="IPR008514">
    <property type="entry name" value="T6SS_Hcp"/>
</dbReference>
<gene>
    <name evidence="1" type="ORF">GCM10009721_04980</name>
</gene>
<dbReference type="Proteomes" id="UP000623461">
    <property type="component" value="Unassembled WGS sequence"/>
</dbReference>
<dbReference type="PANTHER" id="PTHR36152">
    <property type="entry name" value="CYTOPLASMIC PROTEIN-RELATED"/>
    <property type="match status" value="1"/>
</dbReference>
<sequence>MDAFMKFDGIEGGSQSKDHKGAVDVLSWNWGVTASAPNAAGGGAGAGRARAHELRIVHHYDLASPQLTSFATTGKHLKDAVLNVVRPGARKDSLTVTMKDLVVTEVLVSGDEEVVDEEVALQPTWIRFDYAEPGPGGGATGRTSSVTWDIRSNKMG</sequence>
<dbReference type="InterPro" id="IPR036624">
    <property type="entry name" value="Hcp1-lik_sf"/>
</dbReference>
<dbReference type="EMBL" id="BMNZ01000001">
    <property type="protein sequence ID" value="GGM83399.1"/>
    <property type="molecule type" value="Genomic_DNA"/>
</dbReference>
<evidence type="ECO:0000313" key="2">
    <source>
        <dbReference type="Proteomes" id="UP000623461"/>
    </source>
</evidence>
<organism evidence="1 2">
    <name type="scientific">Terrabacter tumescens</name>
    <dbReference type="NCBI Taxonomy" id="60443"/>
    <lineage>
        <taxon>Bacteria</taxon>
        <taxon>Bacillati</taxon>
        <taxon>Actinomycetota</taxon>
        <taxon>Actinomycetes</taxon>
        <taxon>Micrococcales</taxon>
        <taxon>Intrasporangiaceae</taxon>
        <taxon>Terrabacter</taxon>
    </lineage>
</organism>
<evidence type="ECO:0008006" key="3">
    <source>
        <dbReference type="Google" id="ProtNLM"/>
    </source>
</evidence>
<comment type="caution">
    <text evidence="1">The sequence shown here is derived from an EMBL/GenBank/DDBJ whole genome shotgun (WGS) entry which is preliminary data.</text>
</comment>
<proteinExistence type="predicted"/>
<protein>
    <recommendedName>
        <fullName evidence="3">Type VI secretion system tube protein Hcp</fullName>
    </recommendedName>
</protein>
<reference evidence="2" key="1">
    <citation type="journal article" date="2019" name="Int. J. Syst. Evol. Microbiol.">
        <title>The Global Catalogue of Microorganisms (GCM) 10K type strain sequencing project: providing services to taxonomists for standard genome sequencing and annotation.</title>
        <authorList>
            <consortium name="The Broad Institute Genomics Platform"/>
            <consortium name="The Broad Institute Genome Sequencing Center for Infectious Disease"/>
            <person name="Wu L."/>
            <person name="Ma J."/>
        </authorList>
    </citation>
    <scope>NUCLEOTIDE SEQUENCE [LARGE SCALE GENOMIC DNA]</scope>
    <source>
        <strain evidence="2">JCM 1365</strain>
    </source>
</reference>
<dbReference type="InterPro" id="IPR053165">
    <property type="entry name" value="HSI-I_assembly_Hcp1"/>
</dbReference>
<dbReference type="Gene3D" id="2.30.110.20">
    <property type="entry name" value="Hcp1-like"/>
    <property type="match status" value="1"/>
</dbReference>
<evidence type="ECO:0000313" key="1">
    <source>
        <dbReference type="EMBL" id="GGM83399.1"/>
    </source>
</evidence>
<dbReference type="Pfam" id="PF05638">
    <property type="entry name" value="T6SS_HCP"/>
    <property type="match status" value="1"/>
</dbReference>
<name>A0ABQ2HKT3_9MICO</name>
<dbReference type="RefSeq" id="WP_052358120.1">
    <property type="nucleotide sequence ID" value="NZ_BMNZ01000001.1"/>
</dbReference>
<dbReference type="SUPFAM" id="SSF141452">
    <property type="entry name" value="Hcp1-like"/>
    <property type="match status" value="1"/>
</dbReference>